<dbReference type="Proteomes" id="UP000231857">
    <property type="component" value="Unassembled WGS sequence"/>
</dbReference>
<dbReference type="EMBL" id="NPEI01000006">
    <property type="protein sequence ID" value="PKA15720.1"/>
    <property type="molecule type" value="Genomic_DNA"/>
</dbReference>
<gene>
    <name evidence="1" type="ORF">CH363_11960</name>
</gene>
<sequence>MNGEGRRVYYFIVGGWKFQLSMVSSLKGEVSPSLQPRYTRLTLPLSGNLIAFEPRSWIYLELFFHAESYGVEVHEGLFSVDAIDSSCYITLRIAL</sequence>
<accession>A0ABX4PLH4</accession>
<keyword evidence="2" id="KW-1185">Reference proteome</keyword>
<reference evidence="1 2" key="1">
    <citation type="submission" date="2017-07" db="EMBL/GenBank/DDBJ databases">
        <title>Leptospira spp. isolated from tropical soils.</title>
        <authorList>
            <person name="Thibeaux R."/>
            <person name="Iraola G."/>
            <person name="Ferres I."/>
            <person name="Bierque E."/>
            <person name="Girault D."/>
            <person name="Soupe-Gilbert M.-E."/>
            <person name="Picardeau M."/>
            <person name="Goarant C."/>
        </authorList>
    </citation>
    <scope>NUCLEOTIDE SEQUENCE [LARGE SCALE GENOMIC DNA]</scope>
    <source>
        <strain evidence="1 2">ATI7-C-A2</strain>
    </source>
</reference>
<evidence type="ECO:0000313" key="1">
    <source>
        <dbReference type="EMBL" id="PKA15720.1"/>
    </source>
</evidence>
<comment type="caution">
    <text evidence="1">The sequence shown here is derived from an EMBL/GenBank/DDBJ whole genome shotgun (WGS) entry which is preliminary data.</text>
</comment>
<evidence type="ECO:0000313" key="2">
    <source>
        <dbReference type="Proteomes" id="UP000231857"/>
    </source>
</evidence>
<name>A0ABX4PLH4_9LEPT</name>
<proteinExistence type="predicted"/>
<protein>
    <submittedName>
        <fullName evidence="1">Uncharacterized protein</fullName>
    </submittedName>
</protein>
<organism evidence="1 2">
    <name type="scientific">Leptospira haakeii</name>
    <dbReference type="NCBI Taxonomy" id="2023198"/>
    <lineage>
        <taxon>Bacteria</taxon>
        <taxon>Pseudomonadati</taxon>
        <taxon>Spirochaetota</taxon>
        <taxon>Spirochaetia</taxon>
        <taxon>Leptospirales</taxon>
        <taxon>Leptospiraceae</taxon>
        <taxon>Leptospira</taxon>
    </lineage>
</organism>